<dbReference type="AlphaFoldDB" id="A0A8H8UDH3"/>
<proteinExistence type="predicted"/>
<reference evidence="2 3" key="1">
    <citation type="submission" date="2018-05" db="EMBL/GenBank/DDBJ databases">
        <title>Genome sequencing and assembly of the regulated plant pathogen Lachnellula willkommii and related sister species for the development of diagnostic species identification markers.</title>
        <authorList>
            <person name="Giroux E."/>
            <person name="Bilodeau G."/>
        </authorList>
    </citation>
    <scope>NUCLEOTIDE SEQUENCE [LARGE SCALE GENOMIC DNA]</scope>
    <source>
        <strain evidence="2 3">CBS 160.35</strain>
    </source>
</reference>
<dbReference type="Proteomes" id="UP000443090">
    <property type="component" value="Unassembled WGS sequence"/>
</dbReference>
<dbReference type="Gene3D" id="2.60.120.620">
    <property type="entry name" value="q2cbj1_9rhob like domain"/>
    <property type="match status" value="1"/>
</dbReference>
<evidence type="ECO:0000313" key="2">
    <source>
        <dbReference type="EMBL" id="TVY40821.1"/>
    </source>
</evidence>
<feature type="region of interest" description="Disordered" evidence="1">
    <location>
        <begin position="332"/>
        <end position="352"/>
    </location>
</feature>
<comment type="caution">
    <text evidence="2">The sequence shown here is derived from an EMBL/GenBank/DDBJ whole genome shotgun (WGS) entry which is preliminary data.</text>
</comment>
<gene>
    <name evidence="2" type="ORF">LOCC1_G004633</name>
</gene>
<dbReference type="OrthoDB" id="27483at2759"/>
<feature type="compositionally biased region" description="Acidic residues" evidence="1">
    <location>
        <begin position="332"/>
        <end position="344"/>
    </location>
</feature>
<protein>
    <recommendedName>
        <fullName evidence="4">Fe2OG dioxygenase domain-containing protein</fullName>
    </recommendedName>
</protein>
<accession>A0A8H8UDH3</accession>
<dbReference type="PANTHER" id="PTHR33099:SF14">
    <property type="entry name" value="PROLYL 4-HYDROXYLASE ALPHA SUBUNIT FE(2+) 2OG DIOXYGENASE DOMAIN-CONTAINING PROTEIN"/>
    <property type="match status" value="1"/>
</dbReference>
<organism evidence="2 3">
    <name type="scientific">Lachnellula occidentalis</name>
    <dbReference type="NCBI Taxonomy" id="215460"/>
    <lineage>
        <taxon>Eukaryota</taxon>
        <taxon>Fungi</taxon>
        <taxon>Dikarya</taxon>
        <taxon>Ascomycota</taxon>
        <taxon>Pezizomycotina</taxon>
        <taxon>Leotiomycetes</taxon>
        <taxon>Helotiales</taxon>
        <taxon>Lachnaceae</taxon>
        <taxon>Lachnellula</taxon>
    </lineage>
</organism>
<name>A0A8H8UDH3_9HELO</name>
<evidence type="ECO:0008006" key="4">
    <source>
        <dbReference type="Google" id="ProtNLM"/>
    </source>
</evidence>
<dbReference type="PANTHER" id="PTHR33099">
    <property type="entry name" value="FE2OG DIOXYGENASE DOMAIN-CONTAINING PROTEIN"/>
    <property type="match status" value="1"/>
</dbReference>
<sequence>MRSAYNGYVSNYCCGGNVPITTDRIIRSATSAYQPIRAPPVSLRWDHSKEAGQARYIHFPLDAPVDGHHTDNQDYMFQELLEACDPATFGLGGRDVLDEQYRKAGKLDTNRFSTSFHPHDYGIVDTISQTLLPSALSHIMRDRFEHRGVLAELYKLNVYSGPGGKFQAHVDTPRGATQFGSLVVCLPNPFKGLSLHNDEQNFLLNWATFYSDCEHEVLEVEEGHRITLTYNLYCVENVGGVMQSHPTADASSFPLMQSAKDLLADDNFMRQGGTVGFYCAHMYAHNNKTSEKLMPFALKGIDVAIFTAFRNLGLQLSVLPVLQDASSDDEDIYDSATYDSDDSQPPERKPTQMIGDSFHPIKLLHGGEMSRIPVQDVLWLNSPSAFSHNAGGGGWEVAFARIAYGNESSLEWQYSHATIMVTIPKVGERGVLSGVGETNTSTDRATF</sequence>
<evidence type="ECO:0000313" key="3">
    <source>
        <dbReference type="Proteomes" id="UP000443090"/>
    </source>
</evidence>
<keyword evidence="3" id="KW-1185">Reference proteome</keyword>
<evidence type="ECO:0000256" key="1">
    <source>
        <dbReference type="SAM" id="MobiDB-lite"/>
    </source>
</evidence>
<dbReference type="EMBL" id="QGMI01000430">
    <property type="protein sequence ID" value="TVY40821.1"/>
    <property type="molecule type" value="Genomic_DNA"/>
</dbReference>